<keyword evidence="5" id="KW-1185">Reference proteome</keyword>
<dbReference type="EMBL" id="BOQN01000006">
    <property type="protein sequence ID" value="GIM88749.1"/>
    <property type="molecule type" value="Genomic_DNA"/>
</dbReference>
<protein>
    <recommendedName>
        <fullName evidence="6">Phage-related protein</fullName>
    </recommendedName>
</protein>
<feature type="coiled-coil region" evidence="1">
    <location>
        <begin position="265"/>
        <end position="331"/>
    </location>
</feature>
<gene>
    <name evidence="4" type="ORF">Ato02nite_005420</name>
</gene>
<dbReference type="RefSeq" id="WP_213004732.1">
    <property type="nucleotide sequence ID" value="NZ_BOQN01000006.1"/>
</dbReference>
<dbReference type="AlphaFoldDB" id="A0A919T3M8"/>
<keyword evidence="3" id="KW-0472">Membrane</keyword>
<comment type="caution">
    <text evidence="4">The sequence shown here is derived from an EMBL/GenBank/DDBJ whole genome shotgun (WGS) entry which is preliminary data.</text>
</comment>
<evidence type="ECO:0000256" key="1">
    <source>
        <dbReference type="SAM" id="Coils"/>
    </source>
</evidence>
<keyword evidence="3" id="KW-1133">Transmembrane helix</keyword>
<feature type="transmembrane region" description="Helical" evidence="3">
    <location>
        <begin position="188"/>
        <end position="215"/>
    </location>
</feature>
<organism evidence="4 5">
    <name type="scientific">Paractinoplanes toevensis</name>
    <dbReference type="NCBI Taxonomy" id="571911"/>
    <lineage>
        <taxon>Bacteria</taxon>
        <taxon>Bacillati</taxon>
        <taxon>Actinomycetota</taxon>
        <taxon>Actinomycetes</taxon>
        <taxon>Micromonosporales</taxon>
        <taxon>Micromonosporaceae</taxon>
        <taxon>Paractinoplanes</taxon>
    </lineage>
</organism>
<feature type="region of interest" description="Disordered" evidence="2">
    <location>
        <begin position="376"/>
        <end position="397"/>
    </location>
</feature>
<accession>A0A919T3M8</accession>
<reference evidence="4 5" key="1">
    <citation type="submission" date="2021-03" db="EMBL/GenBank/DDBJ databases">
        <title>Whole genome shotgun sequence of Actinoplanes toevensis NBRC 105298.</title>
        <authorList>
            <person name="Komaki H."/>
            <person name="Tamura T."/>
        </authorList>
    </citation>
    <scope>NUCLEOTIDE SEQUENCE [LARGE SCALE GENOMIC DNA]</scope>
    <source>
        <strain evidence="4 5">NBRC 105298</strain>
    </source>
</reference>
<evidence type="ECO:0000256" key="2">
    <source>
        <dbReference type="SAM" id="MobiDB-lite"/>
    </source>
</evidence>
<evidence type="ECO:0000313" key="4">
    <source>
        <dbReference type="EMBL" id="GIM88749.1"/>
    </source>
</evidence>
<dbReference type="Proteomes" id="UP000677082">
    <property type="component" value="Unassembled WGS sequence"/>
</dbReference>
<evidence type="ECO:0008006" key="6">
    <source>
        <dbReference type="Google" id="ProtNLM"/>
    </source>
</evidence>
<feature type="transmembrane region" description="Helical" evidence="3">
    <location>
        <begin position="159"/>
        <end position="182"/>
    </location>
</feature>
<dbReference type="SUPFAM" id="SSF57997">
    <property type="entry name" value="Tropomyosin"/>
    <property type="match status" value="1"/>
</dbReference>
<keyword evidence="3" id="KW-0812">Transmembrane</keyword>
<evidence type="ECO:0000313" key="5">
    <source>
        <dbReference type="Proteomes" id="UP000677082"/>
    </source>
</evidence>
<name>A0A919T3M8_9ACTN</name>
<evidence type="ECO:0000256" key="3">
    <source>
        <dbReference type="SAM" id="Phobius"/>
    </source>
</evidence>
<sequence>MTSPVVGSVSVEILAEGKALAKSLRQEIESAFKGLNLGKQIRDSVGTVRVPVEVDVDNQTVSDRLRGQKIPVQLDPDTATFEARLRALLARTKTQKIKVDVDQKSLNSLTSSLKGLTPSLGGVSTAVGGLARGFTQLLSAGLPVGSQLGASLSAAVGPVGAIVSALTAAAVAMGALSAAAILAGPALLAAAGAAAAIPAALSGLGAVVGTLGLGFKGISEAFKPKSGGGGGGAAGQAAQQARQIASASRAVEAAKRGIVSANRGLEASERSLAAAQRGVAQAQQSLVDAEQRVVQAQQRATSAQEAVNRARREAKEDIEDLNRSLRGAQLGEKEAAQAVEDALRDLNSVKLTGKIPDIVRAQNAYDRAVLSLEEAQDATGDLQEQSDESAKAGVEGSDKVQNALKDQADAYAAVVDAQKGVLDAQNGILDAADSLASAQDGVASALDGVKSAADGLKSAQEGLAAAQEKTASGAGGVAKEVIKLAPAAQKFVDAIKSLKPAFEALRLDVQERLFRNLDQTVLQVGRAWIPALRTTLGSYADTFNQFFRDLGTSITTPKFISDIQAGAEGARQGIARIGDSITTSLVPAFGALSKAAGPFLEKLGEEIAGIVEQFSNWVLRAEQSGALQNFFTRAGEALHDIFTTGKRVTQIIGDIFQILTGSEGQQGSAIDSFNRGLEKVHEFLSDPKNQAQLRGFVDDLKEGLTKFGEAAKTVNDFLKKLEGDNEGESAGKTIGRAIVSGIAAGIKEAFLFNLENIVPYFGPFGPLVIGVKKILGIKSPSTVFAEIGHNIVEGLIGGIGDKLGALADTAGRIKNAVVDKLKDAGSWLVNNGRSAVNGLAEAIRERFPALASTAGSVKSTVVGAITNAGTWLYSHGQAATNSLANGIKSLAGNVGITAGNLRVPVYNALAKDANSLLYSPGQAIALGLARGIDSMGARIGASVANLANQVADRLNAALQVHSPSRVTWRTGLAVGEGLALGIEDRSAQVEAAASQLAALAVPQVDDATLGISAQTDALSRNLSVADSKSLLLGWKRDATGNKLLDAIASMIDLEFNGDVTAALSRT</sequence>
<proteinExistence type="predicted"/>
<keyword evidence="1" id="KW-0175">Coiled coil</keyword>